<dbReference type="InterPro" id="IPR045786">
    <property type="entry name" value="RhoGAP_pG1_pG2"/>
</dbReference>
<dbReference type="PROSITE" id="PS50238">
    <property type="entry name" value="RHOGAP"/>
    <property type="match status" value="1"/>
</dbReference>
<dbReference type="Gene3D" id="1.10.10.440">
    <property type="entry name" value="FF domain"/>
    <property type="match status" value="2"/>
</dbReference>
<dbReference type="SUPFAM" id="SSF81698">
    <property type="entry name" value="FF domain"/>
    <property type="match status" value="1"/>
</dbReference>
<dbReference type="Gene3D" id="1.10.555.10">
    <property type="entry name" value="Rho GTPase activation protein"/>
    <property type="match status" value="1"/>
</dbReference>
<dbReference type="Pfam" id="PF00071">
    <property type="entry name" value="Ras"/>
    <property type="match status" value="1"/>
</dbReference>
<evidence type="ECO:0000259" key="7">
    <source>
        <dbReference type="PROSITE" id="PS51853"/>
    </source>
</evidence>
<dbReference type="SUPFAM" id="SSF52540">
    <property type="entry name" value="P-loop containing nucleoside triphosphate hydrolases"/>
    <property type="match status" value="1"/>
</dbReference>
<protein>
    <submittedName>
        <fullName evidence="8">Rho GTPase activating protein 5</fullName>
    </submittedName>
</protein>
<dbReference type="Proteomes" id="UP000694388">
    <property type="component" value="Unplaced"/>
</dbReference>
<dbReference type="CDD" id="cd00882">
    <property type="entry name" value="Ras_like_GTPase"/>
    <property type="match status" value="1"/>
</dbReference>
<dbReference type="GO" id="GO:0050770">
    <property type="term" value="P:regulation of axonogenesis"/>
    <property type="evidence" value="ECO:0007669"/>
    <property type="project" value="TreeGrafter"/>
</dbReference>
<evidence type="ECO:0000256" key="1">
    <source>
        <dbReference type="ARBA" id="ARBA00022468"/>
    </source>
</evidence>
<evidence type="ECO:0000256" key="2">
    <source>
        <dbReference type="ARBA" id="ARBA00022737"/>
    </source>
</evidence>
<keyword evidence="9" id="KW-1185">Reference proteome</keyword>
<reference evidence="8" key="2">
    <citation type="submission" date="2025-09" db="UniProtKB">
        <authorList>
            <consortium name="Ensembl"/>
        </authorList>
    </citation>
    <scope>IDENTIFICATION</scope>
</reference>
<evidence type="ECO:0000259" key="5">
    <source>
        <dbReference type="PROSITE" id="PS50238"/>
    </source>
</evidence>
<dbReference type="GO" id="GO:0003924">
    <property type="term" value="F:GTPase activity"/>
    <property type="evidence" value="ECO:0007669"/>
    <property type="project" value="InterPro"/>
</dbReference>
<feature type="compositionally biased region" description="Basic and acidic residues" evidence="4">
    <location>
        <begin position="977"/>
        <end position="993"/>
    </location>
</feature>
<dbReference type="PANTHER" id="PTHR46005">
    <property type="entry name" value="RHO GTPASE-ACTIVATING PROTEIN 190"/>
    <property type="match status" value="1"/>
</dbReference>
<dbReference type="SMART" id="SM00441">
    <property type="entry name" value="FF"/>
    <property type="match status" value="2"/>
</dbReference>
<dbReference type="InterPro" id="IPR002713">
    <property type="entry name" value="FF_domain"/>
</dbReference>
<dbReference type="InterPro" id="IPR039007">
    <property type="entry name" value="pG1"/>
</dbReference>
<evidence type="ECO:0000256" key="4">
    <source>
        <dbReference type="SAM" id="MobiDB-lite"/>
    </source>
</evidence>
<dbReference type="GO" id="GO:0007266">
    <property type="term" value="P:Rho protein signal transduction"/>
    <property type="evidence" value="ECO:0007669"/>
    <property type="project" value="TreeGrafter"/>
</dbReference>
<evidence type="ECO:0000313" key="9">
    <source>
        <dbReference type="Proteomes" id="UP000694388"/>
    </source>
</evidence>
<dbReference type="PANTHER" id="PTHR46005:SF4">
    <property type="entry name" value="RHO GTPASE-ACTIVATING PROTEIN 190"/>
    <property type="match status" value="1"/>
</dbReference>
<dbReference type="Pfam" id="PF16512">
    <property type="entry name" value="RhoGAP-FF1"/>
    <property type="match status" value="1"/>
</dbReference>
<dbReference type="Pfam" id="PF19518">
    <property type="entry name" value="RhoGAP_pG1_pG2"/>
    <property type="match status" value="1"/>
</dbReference>
<dbReference type="Ensembl" id="ENSEBUT00000012271.1">
    <property type="protein sequence ID" value="ENSEBUP00000011696.1"/>
    <property type="gene ID" value="ENSEBUG00000007491.1"/>
</dbReference>
<dbReference type="Gene3D" id="3.40.50.300">
    <property type="entry name" value="P-loop containing nucleotide triphosphate hydrolases"/>
    <property type="match status" value="1"/>
</dbReference>
<dbReference type="OMA" id="PSCPACI"/>
<feature type="domain" description="PG1 pseudoGTPase" evidence="6">
    <location>
        <begin position="588"/>
        <end position="757"/>
    </location>
</feature>
<keyword evidence="1" id="KW-0343">GTPase activation</keyword>
<feature type="compositionally biased region" description="Basic and acidic residues" evidence="4">
    <location>
        <begin position="1089"/>
        <end position="1102"/>
    </location>
</feature>
<dbReference type="InterPro" id="IPR032835">
    <property type="entry name" value="RhoGAP-FF1"/>
</dbReference>
<dbReference type="InterPro" id="IPR057284">
    <property type="entry name" value="FF_RHG35_4th"/>
</dbReference>
<dbReference type="InterPro" id="IPR039006">
    <property type="entry name" value="RhoGAP_pG2"/>
</dbReference>
<dbReference type="InterPro" id="IPR027417">
    <property type="entry name" value="P-loop_NTPase"/>
</dbReference>
<dbReference type="GO" id="GO:0005525">
    <property type="term" value="F:GTP binding"/>
    <property type="evidence" value="ECO:0007669"/>
    <property type="project" value="InterPro"/>
</dbReference>
<feature type="domain" description="PG2 pseudoGTPase" evidence="7">
    <location>
        <begin position="768"/>
        <end position="932"/>
    </location>
</feature>
<dbReference type="Pfam" id="PF00620">
    <property type="entry name" value="RhoGAP"/>
    <property type="match status" value="1"/>
</dbReference>
<dbReference type="SUPFAM" id="SSF48350">
    <property type="entry name" value="GTPase activation domain, GAP"/>
    <property type="match status" value="1"/>
</dbReference>
<dbReference type="PROSITE" id="PS51853">
    <property type="entry name" value="PG2"/>
    <property type="match status" value="1"/>
</dbReference>
<dbReference type="PROSITE" id="PS51852">
    <property type="entry name" value="PG1"/>
    <property type="match status" value="1"/>
</dbReference>
<feature type="region of interest" description="Disordered" evidence="4">
    <location>
        <begin position="1071"/>
        <end position="1106"/>
    </location>
</feature>
<name>A0A8C4Q9G5_EPTBU</name>
<dbReference type="SMART" id="SM00324">
    <property type="entry name" value="RhoGAP"/>
    <property type="match status" value="1"/>
</dbReference>
<accession>A0A8C4Q9G5</accession>
<feature type="region of interest" description="Disordered" evidence="4">
    <location>
        <begin position="956"/>
        <end position="1000"/>
    </location>
</feature>
<dbReference type="InterPro" id="IPR051978">
    <property type="entry name" value="Rho-GAP_domain"/>
</dbReference>
<evidence type="ECO:0000313" key="8">
    <source>
        <dbReference type="Ensembl" id="ENSEBUP00000011696.1"/>
    </source>
</evidence>
<dbReference type="InterPro" id="IPR001806">
    <property type="entry name" value="Small_GTPase"/>
</dbReference>
<keyword evidence="2" id="KW-0677">Repeat</keyword>
<dbReference type="Pfam" id="PF23083">
    <property type="entry name" value="FF_RHG35_4th"/>
    <property type="match status" value="1"/>
</dbReference>
<dbReference type="InterPro" id="IPR008936">
    <property type="entry name" value="Rho_GTPase_activation_prot"/>
</dbReference>
<dbReference type="GO" id="GO:0005829">
    <property type="term" value="C:cytosol"/>
    <property type="evidence" value="ECO:0007669"/>
    <property type="project" value="TreeGrafter"/>
</dbReference>
<dbReference type="GO" id="GO:0005096">
    <property type="term" value="F:GTPase activator activity"/>
    <property type="evidence" value="ECO:0007669"/>
    <property type="project" value="UniProtKB-KW"/>
</dbReference>
<dbReference type="GO" id="GO:0008361">
    <property type="term" value="P:regulation of cell size"/>
    <property type="evidence" value="ECO:0007669"/>
    <property type="project" value="TreeGrafter"/>
</dbReference>
<evidence type="ECO:0000259" key="6">
    <source>
        <dbReference type="PROSITE" id="PS51852"/>
    </source>
</evidence>
<dbReference type="InterPro" id="IPR036517">
    <property type="entry name" value="FF_domain_sf"/>
</dbReference>
<dbReference type="InterPro" id="IPR000198">
    <property type="entry name" value="RhoGAP_dom"/>
</dbReference>
<dbReference type="PRINTS" id="PR00449">
    <property type="entry name" value="RASTRNSFRMNG"/>
</dbReference>
<evidence type="ECO:0000256" key="3">
    <source>
        <dbReference type="ARBA" id="ARBA00022741"/>
    </source>
</evidence>
<reference evidence="8" key="1">
    <citation type="submission" date="2025-08" db="UniProtKB">
        <authorList>
            <consortium name="Ensembl"/>
        </authorList>
    </citation>
    <scope>IDENTIFICATION</scope>
</reference>
<sequence length="1414" mass="160976">MSKSKDSRCFNICVVGLSGTEKEKGTVGVGKSCLCNRFVHPAADDYYPEHTSILSQMDFSGRVVNNDHYLYWGKASKVTGDGLQYMFNVVEQTEFIDDATFLPHKSTVPHNYFKRSASVKLNSAGKHMYICTDQLGLEQDYEQTPMPDGKLFVDGFLVCIDVGDGFQRIQETQLKFIDKLLSTLRRTKKPIILCATKCDIANEDYLKEMRAYSAMRKVSLPLVETSAERNVNLEFAFLMLAQIIDKVKGKPKIIAFMDAAKLVKEQLDHATLKYEYLLKQFVVDYHDEWHITKKTLEGQATHAQLVALQGEKKVHELFMVHVSRLKSEHCEQAKRKYLEHLPKAFDSLIPNVEEIENISWSNVPAVLQGKQHYSTWFVHLSDASWSDSCFLDEIRDTRIPFDFVIEHGASTFECHVQKLIALRKTRQLKAEFAEVLKATSQIYPGKTWEDASRLFVEQLCFKYLSDQDRAEVYQEHQRRIIAKAKEDYHELLLENSELFAEVDRKEVFNFDKISDITVSLENDSRYEALKHISAERDALVLKHIFFVHRPTKESCFTQERCIDYQVEKVIANMSPQNKSRSLDNLLKLESPEKLALLIFGDGRLATQVAEALNRHLHGGKCKVNGKWFKLELSPLDGDVTAFNRQLQNSSREFSGCLCVFNSFSSLRYISSNLEYLAKSGNEPSGVLPLMLMLTSQKDTVNQNVHLLKQQGQKVANMLQIAFINCPASTKSTWEAQLDEIVSRLAISPPPAARPPRMSMRFEYEPDIRIGMCVMCGDPFNVDLVLTPFLESQFCMNPQSGQNDSLILEMFLGARRKKIKITVSSYHTATLNRSNLFHGYILVYSAKRRASLSVLISFLSDVLEVIPVQLVAITENNNEFFVDETTKELLSEGERIANEVGLKFMTVSARSRFHRQTEVFTPFFQQALQSKPSVEETYQLDPTLDVSTEMLNQSSVFSSSSLSDSDDDYTHTGYSPSVEERKLLPPERKPHEPEDITSGCYGQDADKYRRLLVMNDKKPTDLKMQINKLDMKFIEKLSGPISKSFGKPPSMHWAPLASIDDVNLPEMSSGAHRWPIGSSRPSLNLSDFDDGNKQEERGLERGRRPSSYKHRLSAFKNSLENSNKAPSGDSQETLLEHARITKVGIDNPAVDFSSDVGIERKQKVFKRFRHRKKKPIYFGRHLKDVVQSEDKPIPLFLEKCVHYIEMKGLDLEGLYRVSGSKADQNLLQEHFEKDNYFSFDSMHVTVHTIAGCMKAFFNALPEPLLPFSVHKLLADVVVGSSLESEILMGLEKVLAKLPKVNYDVFKYLITHLYRVCQHRENNKMSEENLSICFWPTLMKPNLTDMASITATLVNRTPIQPFIMHCPALFYNNGEIPMSVMRPAASSTEDDFEDKVVLPATILICPMPSPPPESSV</sequence>
<keyword evidence="3" id="KW-0547">Nucleotide-binding</keyword>
<dbReference type="GeneTree" id="ENSGT00940000154553"/>
<organism evidence="8 9">
    <name type="scientific">Eptatretus burgeri</name>
    <name type="common">Inshore hagfish</name>
    <dbReference type="NCBI Taxonomy" id="7764"/>
    <lineage>
        <taxon>Eukaryota</taxon>
        <taxon>Metazoa</taxon>
        <taxon>Chordata</taxon>
        <taxon>Craniata</taxon>
        <taxon>Vertebrata</taxon>
        <taxon>Cyclostomata</taxon>
        <taxon>Myxini</taxon>
        <taxon>Myxiniformes</taxon>
        <taxon>Myxinidae</taxon>
        <taxon>Eptatretinae</taxon>
        <taxon>Eptatretus</taxon>
    </lineage>
</organism>
<proteinExistence type="predicted"/>
<feature type="domain" description="Rho-GAP" evidence="5">
    <location>
        <begin position="1179"/>
        <end position="1368"/>
    </location>
</feature>